<dbReference type="EMBL" id="KB201205">
    <property type="protein sequence ID" value="ESO98919.1"/>
    <property type="molecule type" value="Genomic_DNA"/>
</dbReference>
<gene>
    <name evidence="1" type="ORF">LOTGIDRAFT_231246</name>
</gene>
<dbReference type="HOGENOM" id="CLU_1671308_0_0_1"/>
<accession>V4CAS7</accession>
<sequence length="158" mass="18514">MFTDVINPMSPRPHSSIQQRIRFNSYLRVTSYKKSEERTGRTDMNSLCIKLICFTKILDLRLSYANSYVCFTNKLTYVHSIVLLNLQKRNIFHKITMKFVWNSSTVHCKTAIMPAPWALSEEMLASEISIIEENKCNKGILLFFLVFSRRVHSRDNNQ</sequence>
<dbReference type="CTD" id="20248524"/>
<reference evidence="1 2" key="1">
    <citation type="journal article" date="2013" name="Nature">
        <title>Insights into bilaterian evolution from three spiralian genomes.</title>
        <authorList>
            <person name="Simakov O."/>
            <person name="Marletaz F."/>
            <person name="Cho S.J."/>
            <person name="Edsinger-Gonzales E."/>
            <person name="Havlak P."/>
            <person name="Hellsten U."/>
            <person name="Kuo D.H."/>
            <person name="Larsson T."/>
            <person name="Lv J."/>
            <person name="Arendt D."/>
            <person name="Savage R."/>
            <person name="Osoegawa K."/>
            <person name="de Jong P."/>
            <person name="Grimwood J."/>
            <person name="Chapman J.A."/>
            <person name="Shapiro H."/>
            <person name="Aerts A."/>
            <person name="Otillar R.P."/>
            <person name="Terry A.Y."/>
            <person name="Boore J.L."/>
            <person name="Grigoriev I.V."/>
            <person name="Lindberg D.R."/>
            <person name="Seaver E.C."/>
            <person name="Weisblat D.A."/>
            <person name="Putnam N.H."/>
            <person name="Rokhsar D.S."/>
        </authorList>
    </citation>
    <scope>NUCLEOTIDE SEQUENCE [LARGE SCALE GENOMIC DNA]</scope>
</reference>
<dbReference type="RefSeq" id="XP_009050543.1">
    <property type="nucleotide sequence ID" value="XM_009052295.1"/>
</dbReference>
<evidence type="ECO:0000313" key="1">
    <source>
        <dbReference type="EMBL" id="ESO98919.1"/>
    </source>
</evidence>
<dbReference type="KEGG" id="lgi:LOTGIDRAFT_231246"/>
<name>V4CAS7_LOTGI</name>
<keyword evidence="2" id="KW-1185">Reference proteome</keyword>
<dbReference type="Proteomes" id="UP000030746">
    <property type="component" value="Unassembled WGS sequence"/>
</dbReference>
<evidence type="ECO:0000313" key="2">
    <source>
        <dbReference type="Proteomes" id="UP000030746"/>
    </source>
</evidence>
<organism evidence="1 2">
    <name type="scientific">Lottia gigantea</name>
    <name type="common">Giant owl limpet</name>
    <dbReference type="NCBI Taxonomy" id="225164"/>
    <lineage>
        <taxon>Eukaryota</taxon>
        <taxon>Metazoa</taxon>
        <taxon>Spiralia</taxon>
        <taxon>Lophotrochozoa</taxon>
        <taxon>Mollusca</taxon>
        <taxon>Gastropoda</taxon>
        <taxon>Patellogastropoda</taxon>
        <taxon>Lottioidea</taxon>
        <taxon>Lottiidae</taxon>
        <taxon>Lottia</taxon>
    </lineage>
</organism>
<protein>
    <submittedName>
        <fullName evidence="1">Uncharacterized protein</fullName>
    </submittedName>
</protein>
<proteinExistence type="predicted"/>
<dbReference type="AlphaFoldDB" id="V4CAS7"/>
<dbReference type="GeneID" id="20248524"/>